<name>A0A0N4XTV8_NIPBR</name>
<evidence type="ECO:0000313" key="2">
    <source>
        <dbReference type="Proteomes" id="UP000271162"/>
    </source>
</evidence>
<reference evidence="1 2" key="2">
    <citation type="submission" date="2018-11" db="EMBL/GenBank/DDBJ databases">
        <authorList>
            <consortium name="Pathogen Informatics"/>
        </authorList>
    </citation>
    <scope>NUCLEOTIDE SEQUENCE [LARGE SCALE GENOMIC DNA]</scope>
</reference>
<dbReference type="EMBL" id="UYSL01019774">
    <property type="protein sequence ID" value="VDL69666.1"/>
    <property type="molecule type" value="Genomic_DNA"/>
</dbReference>
<dbReference type="WBParaSite" id="NBR_0000607601-mRNA-1">
    <property type="protein sequence ID" value="NBR_0000607601-mRNA-1"/>
    <property type="gene ID" value="NBR_0000607601"/>
</dbReference>
<sequence length="189" mass="21787">MIPIIFRFMLHTVGRMNWNAFVRVDLATEQLLPDPYVHKLFHRYFDFSFTFFVQVFTFSSTFPSAERKVELAKRARAVTPLPPALVAPVIARGLKVSSEERRFASPLTTASIVSEKETVNQFFYTVTKGNRRCTIPGKMYSKRLPDSWVHINFVLFDEDGTELLNLNTDIMQEALRNTFVNGKPVTFVQ</sequence>
<accession>A0A0N4XTV8</accession>
<evidence type="ECO:0000313" key="3">
    <source>
        <dbReference type="WBParaSite" id="NBR_0000607601-mRNA-1"/>
    </source>
</evidence>
<dbReference type="AlphaFoldDB" id="A0A0N4XTV8"/>
<gene>
    <name evidence="1" type="ORF">NBR_LOCUS6077</name>
</gene>
<proteinExistence type="predicted"/>
<organism evidence="3">
    <name type="scientific">Nippostrongylus brasiliensis</name>
    <name type="common">Rat hookworm</name>
    <dbReference type="NCBI Taxonomy" id="27835"/>
    <lineage>
        <taxon>Eukaryota</taxon>
        <taxon>Metazoa</taxon>
        <taxon>Ecdysozoa</taxon>
        <taxon>Nematoda</taxon>
        <taxon>Chromadorea</taxon>
        <taxon>Rhabditida</taxon>
        <taxon>Rhabditina</taxon>
        <taxon>Rhabditomorpha</taxon>
        <taxon>Strongyloidea</taxon>
        <taxon>Heligmosomidae</taxon>
        <taxon>Nippostrongylus</taxon>
    </lineage>
</organism>
<dbReference type="Proteomes" id="UP000271162">
    <property type="component" value="Unassembled WGS sequence"/>
</dbReference>
<keyword evidence="2" id="KW-1185">Reference proteome</keyword>
<reference evidence="3" key="1">
    <citation type="submission" date="2017-02" db="UniProtKB">
        <authorList>
            <consortium name="WormBaseParasite"/>
        </authorList>
    </citation>
    <scope>IDENTIFICATION</scope>
</reference>
<evidence type="ECO:0000313" key="1">
    <source>
        <dbReference type="EMBL" id="VDL69666.1"/>
    </source>
</evidence>
<protein>
    <submittedName>
        <fullName evidence="1 3">Uncharacterized protein</fullName>
    </submittedName>
</protein>